<keyword evidence="2" id="KW-1185">Reference proteome</keyword>
<dbReference type="EMBL" id="JAHRIO010064292">
    <property type="protein sequence ID" value="MEQ2179843.1"/>
    <property type="molecule type" value="Genomic_DNA"/>
</dbReference>
<name>A0ABV0P8P8_9TELE</name>
<protein>
    <submittedName>
        <fullName evidence="1">Uncharacterized protein</fullName>
    </submittedName>
</protein>
<accession>A0ABV0P8P8</accession>
<evidence type="ECO:0000313" key="2">
    <source>
        <dbReference type="Proteomes" id="UP001476798"/>
    </source>
</evidence>
<proteinExistence type="predicted"/>
<sequence>MCWNGPVKVLTSFQLKICGKTWKIAVHGFLSISSERVSAIKKLVSQSFELWQLNTNANTNLQIFNWKKRKMLPSFSFHFTIIHYIVLLYNRKAQPEKKCTDVYGCKFVMHCILKSILQADS</sequence>
<organism evidence="1 2">
    <name type="scientific">Goodea atripinnis</name>
    <dbReference type="NCBI Taxonomy" id="208336"/>
    <lineage>
        <taxon>Eukaryota</taxon>
        <taxon>Metazoa</taxon>
        <taxon>Chordata</taxon>
        <taxon>Craniata</taxon>
        <taxon>Vertebrata</taxon>
        <taxon>Euteleostomi</taxon>
        <taxon>Actinopterygii</taxon>
        <taxon>Neopterygii</taxon>
        <taxon>Teleostei</taxon>
        <taxon>Neoteleostei</taxon>
        <taxon>Acanthomorphata</taxon>
        <taxon>Ovalentaria</taxon>
        <taxon>Atherinomorphae</taxon>
        <taxon>Cyprinodontiformes</taxon>
        <taxon>Goodeidae</taxon>
        <taxon>Goodea</taxon>
    </lineage>
</organism>
<comment type="caution">
    <text evidence="1">The sequence shown here is derived from an EMBL/GenBank/DDBJ whole genome shotgun (WGS) entry which is preliminary data.</text>
</comment>
<evidence type="ECO:0000313" key="1">
    <source>
        <dbReference type="EMBL" id="MEQ2179843.1"/>
    </source>
</evidence>
<dbReference type="Proteomes" id="UP001476798">
    <property type="component" value="Unassembled WGS sequence"/>
</dbReference>
<gene>
    <name evidence="1" type="ORF">GOODEAATRI_029373</name>
</gene>
<reference evidence="1 2" key="1">
    <citation type="submission" date="2021-06" db="EMBL/GenBank/DDBJ databases">
        <authorList>
            <person name="Palmer J.M."/>
        </authorList>
    </citation>
    <scope>NUCLEOTIDE SEQUENCE [LARGE SCALE GENOMIC DNA]</scope>
    <source>
        <strain evidence="1 2">GA_2019</strain>
        <tissue evidence="1">Muscle</tissue>
    </source>
</reference>